<feature type="region of interest" description="Disordered" evidence="1">
    <location>
        <begin position="54"/>
        <end position="137"/>
    </location>
</feature>
<protein>
    <submittedName>
        <fullName evidence="2">Uncharacterized protein</fullName>
    </submittedName>
</protein>
<dbReference type="RefSeq" id="WP_160915872.1">
    <property type="nucleotide sequence ID" value="NZ_WMFA01000009.1"/>
</dbReference>
<evidence type="ECO:0000313" key="3">
    <source>
        <dbReference type="Proteomes" id="UP000450457"/>
    </source>
</evidence>
<dbReference type="GeneID" id="78008596"/>
<comment type="caution">
    <text evidence="2">The sequence shown here is derived from an EMBL/GenBank/DDBJ whole genome shotgun (WGS) entry which is preliminary data.</text>
</comment>
<dbReference type="OrthoDB" id="2960311at2"/>
<reference evidence="2 3" key="1">
    <citation type="submission" date="2019-11" db="EMBL/GenBank/DDBJ databases">
        <title>Genome sequences of 17 halophilic strains isolated from different environments.</title>
        <authorList>
            <person name="Furrow R.E."/>
        </authorList>
    </citation>
    <scope>NUCLEOTIDE SEQUENCE [LARGE SCALE GENOMIC DNA]</scope>
    <source>
        <strain evidence="2 3">SL-4</strain>
    </source>
</reference>
<proteinExistence type="predicted"/>
<organism evidence="2 3">
    <name type="scientific">Halobacillus litoralis</name>
    <dbReference type="NCBI Taxonomy" id="45668"/>
    <lineage>
        <taxon>Bacteria</taxon>
        <taxon>Bacillati</taxon>
        <taxon>Bacillota</taxon>
        <taxon>Bacilli</taxon>
        <taxon>Bacillales</taxon>
        <taxon>Bacillaceae</taxon>
        <taxon>Halobacillus</taxon>
    </lineage>
</organism>
<dbReference type="AlphaFoldDB" id="A0A845FEZ1"/>
<evidence type="ECO:0000313" key="2">
    <source>
        <dbReference type="EMBL" id="MYL72431.1"/>
    </source>
</evidence>
<dbReference type="Proteomes" id="UP000450457">
    <property type="component" value="Unassembled WGS sequence"/>
</dbReference>
<name>A0A845FEZ1_9BACI</name>
<evidence type="ECO:0000256" key="1">
    <source>
        <dbReference type="SAM" id="MobiDB-lite"/>
    </source>
</evidence>
<feature type="compositionally biased region" description="Basic and acidic residues" evidence="1">
    <location>
        <begin position="82"/>
        <end position="106"/>
    </location>
</feature>
<dbReference type="EMBL" id="WMFA01000009">
    <property type="protein sequence ID" value="MYL72431.1"/>
    <property type="molecule type" value="Genomic_DNA"/>
</dbReference>
<accession>A0A845FEZ1</accession>
<feature type="compositionally biased region" description="Basic and acidic residues" evidence="1">
    <location>
        <begin position="113"/>
        <end position="133"/>
    </location>
</feature>
<sequence>MRAGIFLSDMKRDEIKFNQTRWTKQSSCPSSKMKKENRNHVPFYDVQCEEDMSVSEEQHDIYSPCDPGGEMPRPVISPPSKIIDKDTDERMLAEYRKRMSSSRKESISMSEGSGKEDDFMGESRDRTPIESNKERKKNHPFIPEILTLLKQDPSPYWNSMQDPQEIIDHDLEAYSILTDIVSSMGESSDNRHGFKSHYQEQENIVSDEESSIFEEVEKSGGKAKNESISDNLFTEVCSMLDESSSWSEKIEWSYEEESSLVEPPACTIVDHEESICEQVQGGMDSSSSEPFCEEDEESSSQAWNMTVKVPVLLSTEKVEINVMETLNIPDDLCEIIDIQLSIHSQKETVVLPSSYVFLSGVLMVEVIYDDGETMQQIKRQVPWQEAVEVNWEKGPQIPYADRKAYTFDGDETGDVHHEFSQTFVDPVEVEVDSVRFISHSDASSTDGKLYIQGSAQLVYNFLQKQYVRVAFGS</sequence>
<gene>
    <name evidence="2" type="ORF">GLW00_16415</name>
</gene>